<dbReference type="Gene3D" id="2.40.30.200">
    <property type="match status" value="1"/>
</dbReference>
<organism evidence="1 2">
    <name type="scientific">Streptococcus hyointestinalis</name>
    <dbReference type="NCBI Taxonomy" id="1337"/>
    <lineage>
        <taxon>Bacteria</taxon>
        <taxon>Bacillati</taxon>
        <taxon>Bacillota</taxon>
        <taxon>Bacilli</taxon>
        <taxon>Lactobacillales</taxon>
        <taxon>Streptococcaceae</taxon>
        <taxon>Streptococcus</taxon>
    </lineage>
</organism>
<evidence type="ECO:0000313" key="2">
    <source>
        <dbReference type="Proteomes" id="UP000254924"/>
    </source>
</evidence>
<reference evidence="1 2" key="1">
    <citation type="submission" date="2018-06" db="EMBL/GenBank/DDBJ databases">
        <authorList>
            <consortium name="Pathogen Informatics"/>
            <person name="Doyle S."/>
        </authorList>
    </citation>
    <scope>NUCLEOTIDE SEQUENCE [LARGE SCALE GENOMIC DNA]</scope>
    <source>
        <strain evidence="1 2">NCTC12224</strain>
    </source>
</reference>
<keyword evidence="2" id="KW-1185">Reference proteome</keyword>
<proteinExistence type="predicted"/>
<sequence>MQGVLDFSSILGERVYNTREIDYDFKLVNSSYENRKDVERSIKQQLMLYSEQRLYDTHDNSYFWLGKCKSVSVKHEPVKRAFIVTITFTVYPFMFTLSNYFDDVWDSFDFDNGIAGFTKYKVSGSKDIVLINTSSTTIGPEVEVTSDMKVTVDGQTYLYKAGTSTNLSMGLQPGINNITVEGTGTIRFRWHAEVMG</sequence>
<dbReference type="EMBL" id="UHFN01000007">
    <property type="protein sequence ID" value="SUN60613.1"/>
    <property type="molecule type" value="Genomic_DNA"/>
</dbReference>
<dbReference type="Proteomes" id="UP000254924">
    <property type="component" value="Unassembled WGS sequence"/>
</dbReference>
<accession>A0A380K6I6</accession>
<name>A0A380K6I6_9STRE</name>
<protein>
    <submittedName>
        <fullName evidence="1">Prophage Lp1 protein 51</fullName>
    </submittedName>
</protein>
<dbReference type="AlphaFoldDB" id="A0A380K6I6"/>
<evidence type="ECO:0000313" key="1">
    <source>
        <dbReference type="EMBL" id="SUN60613.1"/>
    </source>
</evidence>
<gene>
    <name evidence="1" type="ORF">NCTC12224_00979</name>
</gene>